<evidence type="ECO:0000313" key="3">
    <source>
        <dbReference type="Proteomes" id="UP000050554"/>
    </source>
</evidence>
<evidence type="ECO:0008006" key="4">
    <source>
        <dbReference type="Google" id="ProtNLM"/>
    </source>
</evidence>
<organism evidence="2 3">
    <name type="scientific">Pseudomonas syringae pv. ribicola</name>
    <dbReference type="NCBI Taxonomy" id="55398"/>
    <lineage>
        <taxon>Bacteria</taxon>
        <taxon>Pseudomonadati</taxon>
        <taxon>Pseudomonadota</taxon>
        <taxon>Gammaproteobacteria</taxon>
        <taxon>Pseudomonadales</taxon>
        <taxon>Pseudomonadaceae</taxon>
        <taxon>Pseudomonas</taxon>
    </lineage>
</organism>
<feature type="region of interest" description="Disordered" evidence="1">
    <location>
        <begin position="1"/>
        <end position="32"/>
    </location>
</feature>
<dbReference type="PATRIC" id="fig|55398.3.peg.5113"/>
<gene>
    <name evidence="2" type="ORF">ALO47_04101</name>
</gene>
<feature type="compositionally biased region" description="Polar residues" evidence="1">
    <location>
        <begin position="165"/>
        <end position="174"/>
    </location>
</feature>
<proteinExistence type="predicted"/>
<dbReference type="Pfam" id="PF12277">
    <property type="entry name" value="DUF3618"/>
    <property type="match status" value="1"/>
</dbReference>
<dbReference type="RefSeq" id="WP_004882669.1">
    <property type="nucleotide sequence ID" value="NZ_LJRF01000104.1"/>
</dbReference>
<dbReference type="Gene3D" id="1.20.120.20">
    <property type="entry name" value="Apolipoprotein"/>
    <property type="match status" value="1"/>
</dbReference>
<evidence type="ECO:0000256" key="1">
    <source>
        <dbReference type="SAM" id="MobiDB-lite"/>
    </source>
</evidence>
<reference evidence="2 3" key="1">
    <citation type="submission" date="2015-09" db="EMBL/GenBank/DDBJ databases">
        <title>Genome announcement of multiple Pseudomonas syringae strains.</title>
        <authorList>
            <person name="Thakur S."/>
            <person name="Wang P.W."/>
            <person name="Gong Y."/>
            <person name="Weir B.S."/>
            <person name="Guttman D.S."/>
        </authorList>
    </citation>
    <scope>NUCLEOTIDE SEQUENCE [LARGE SCALE GENOMIC DNA]</scope>
    <source>
        <strain evidence="2 3">ICMP3882</strain>
    </source>
</reference>
<feature type="region of interest" description="Disordered" evidence="1">
    <location>
        <begin position="149"/>
        <end position="174"/>
    </location>
</feature>
<dbReference type="Proteomes" id="UP000050554">
    <property type="component" value="Unassembled WGS sequence"/>
</dbReference>
<dbReference type="InterPro" id="IPR022062">
    <property type="entry name" value="DUF3618"/>
</dbReference>
<sequence>MSIDSSFDTPEHFEEESKKSPETLEREIDQQRSSIGNIVDALEKKMSPGQLVDQALGYVKDNGGEFFGNLGNNVKANPVPAVLTTVGVLWMMMGNNRPATGGSSNGSSVLSSVTEHAGSMAGSVSDSLGSAKARVQETVSHMKDKASTFKDKTSHMTHSVRDTFSGRSGSSDSWQDADLTFQEKREHMKSSTRQLVNEQPLTLAAMGIAVGALIGAALPVTTKEQQIVRQAREKLRGKSGSLSSSSSSPRTSSSYSNLSGTEHDGNGTGASFTSERPTSPGLG</sequence>
<dbReference type="AlphaFoldDB" id="A0A0P9Z9F6"/>
<feature type="compositionally biased region" description="Basic and acidic residues" evidence="1">
    <location>
        <begin position="9"/>
        <end position="30"/>
    </location>
</feature>
<dbReference type="EMBL" id="LJRF01000104">
    <property type="protein sequence ID" value="KPY47662.1"/>
    <property type="molecule type" value="Genomic_DNA"/>
</dbReference>
<name>A0A0P9Z9F6_PSESI</name>
<accession>A0A0P9Z9F6</accession>
<protein>
    <recommendedName>
        <fullName evidence="4">DUF3618 domain-containing protein</fullName>
    </recommendedName>
</protein>
<feature type="compositionally biased region" description="Low complexity" evidence="1">
    <location>
        <begin position="239"/>
        <end position="259"/>
    </location>
</feature>
<evidence type="ECO:0000313" key="2">
    <source>
        <dbReference type="EMBL" id="KPY47662.1"/>
    </source>
</evidence>
<feature type="region of interest" description="Disordered" evidence="1">
    <location>
        <begin position="233"/>
        <end position="283"/>
    </location>
</feature>
<comment type="caution">
    <text evidence="2">The sequence shown here is derived from an EMBL/GenBank/DDBJ whole genome shotgun (WGS) entry which is preliminary data.</text>
</comment>